<dbReference type="EMBL" id="JBBUTF010000006">
    <property type="protein sequence ID" value="MEK8025907.1"/>
    <property type="molecule type" value="Genomic_DNA"/>
</dbReference>
<sequence length="86" mass="9413">MSSVIDVRLLPPAERHPAIFAAFQALQPGEHLALLSDHEPVPLRQQMQALWPEQFAWDAQATGQGDWSVQITRRAAGRSCCGCCSG</sequence>
<accession>A0ABU9BA77</accession>
<name>A0ABU9BA77_9BURK</name>
<evidence type="ECO:0000313" key="3">
    <source>
        <dbReference type="Proteomes" id="UP001368500"/>
    </source>
</evidence>
<evidence type="ECO:0000259" key="1">
    <source>
        <dbReference type="Pfam" id="PF10006"/>
    </source>
</evidence>
<dbReference type="Proteomes" id="UP001368500">
    <property type="component" value="Unassembled WGS sequence"/>
</dbReference>
<dbReference type="InterPro" id="IPR018720">
    <property type="entry name" value="DUF2249"/>
</dbReference>
<comment type="caution">
    <text evidence="2">The sequence shown here is derived from an EMBL/GenBank/DDBJ whole genome shotgun (WGS) entry which is preliminary data.</text>
</comment>
<dbReference type="RefSeq" id="WP_341373692.1">
    <property type="nucleotide sequence ID" value="NZ_JBBUTF010000006.1"/>
</dbReference>
<dbReference type="Pfam" id="PF10006">
    <property type="entry name" value="DUF2249"/>
    <property type="match status" value="1"/>
</dbReference>
<organism evidence="2 3">
    <name type="scientific">Pseudaquabacterium rugosum</name>
    <dbReference type="NCBI Taxonomy" id="2984194"/>
    <lineage>
        <taxon>Bacteria</taxon>
        <taxon>Pseudomonadati</taxon>
        <taxon>Pseudomonadota</taxon>
        <taxon>Betaproteobacteria</taxon>
        <taxon>Burkholderiales</taxon>
        <taxon>Sphaerotilaceae</taxon>
        <taxon>Pseudaquabacterium</taxon>
    </lineage>
</organism>
<gene>
    <name evidence="2" type="ORF">AACH11_08030</name>
</gene>
<reference evidence="2 3" key="1">
    <citation type="submission" date="2024-04" db="EMBL/GenBank/DDBJ databases">
        <title>Novel species of the genus Ideonella isolated from streams.</title>
        <authorList>
            <person name="Lu H."/>
        </authorList>
    </citation>
    <scope>NUCLEOTIDE SEQUENCE [LARGE SCALE GENOMIC DNA]</scope>
    <source>
        <strain evidence="2 3">BYS139W</strain>
    </source>
</reference>
<evidence type="ECO:0000313" key="2">
    <source>
        <dbReference type="EMBL" id="MEK8025907.1"/>
    </source>
</evidence>
<protein>
    <submittedName>
        <fullName evidence="2">DUF2249 domain-containing protein</fullName>
    </submittedName>
</protein>
<feature type="domain" description="DUF2249" evidence="1">
    <location>
        <begin position="4"/>
        <end position="73"/>
    </location>
</feature>
<proteinExistence type="predicted"/>
<keyword evidence="3" id="KW-1185">Reference proteome</keyword>